<keyword evidence="3" id="KW-1185">Reference proteome</keyword>
<protein>
    <submittedName>
        <fullName evidence="2">Uncharacterized protein</fullName>
    </submittedName>
</protein>
<reference evidence="2 3" key="1">
    <citation type="submission" date="2020-09" db="EMBL/GenBank/DDBJ databases">
        <title>De no assembly of potato wild relative species, Solanum commersonii.</title>
        <authorList>
            <person name="Cho K."/>
        </authorList>
    </citation>
    <scope>NUCLEOTIDE SEQUENCE [LARGE SCALE GENOMIC DNA]</scope>
    <source>
        <strain evidence="2">LZ3.2</strain>
        <tissue evidence="2">Leaf</tissue>
    </source>
</reference>
<gene>
    <name evidence="2" type="ORF">H5410_060450</name>
</gene>
<accession>A0A9J5W615</accession>
<comment type="caution">
    <text evidence="2">The sequence shown here is derived from an EMBL/GenBank/DDBJ whole genome shotgun (WGS) entry which is preliminary data.</text>
</comment>
<organism evidence="2 3">
    <name type="scientific">Solanum commersonii</name>
    <name type="common">Commerson's wild potato</name>
    <name type="synonym">Commerson's nightshade</name>
    <dbReference type="NCBI Taxonomy" id="4109"/>
    <lineage>
        <taxon>Eukaryota</taxon>
        <taxon>Viridiplantae</taxon>
        <taxon>Streptophyta</taxon>
        <taxon>Embryophyta</taxon>
        <taxon>Tracheophyta</taxon>
        <taxon>Spermatophyta</taxon>
        <taxon>Magnoliopsida</taxon>
        <taxon>eudicotyledons</taxon>
        <taxon>Gunneridae</taxon>
        <taxon>Pentapetalae</taxon>
        <taxon>asterids</taxon>
        <taxon>lamiids</taxon>
        <taxon>Solanales</taxon>
        <taxon>Solanaceae</taxon>
        <taxon>Solanoideae</taxon>
        <taxon>Solaneae</taxon>
        <taxon>Solanum</taxon>
    </lineage>
</organism>
<dbReference type="AlphaFoldDB" id="A0A9J5W615"/>
<dbReference type="EMBL" id="JACXVP010000012">
    <property type="protein sequence ID" value="KAG5570684.1"/>
    <property type="molecule type" value="Genomic_DNA"/>
</dbReference>
<sequence length="134" mass="15505">MTLSEVIVRNTTLRNPQGEIPYDTYTYGKLIGVCTQEGINLCNELKLSKQLKIDKLRERSQLGDFCTHSESDYDSESGLEEDIDLHSLLIIINRVEVRGITHTKGEDNPQDKHLQDRHTDPRLTRQFYSEEERA</sequence>
<feature type="region of interest" description="Disordered" evidence="1">
    <location>
        <begin position="101"/>
        <end position="134"/>
    </location>
</feature>
<evidence type="ECO:0000313" key="3">
    <source>
        <dbReference type="Proteomes" id="UP000824120"/>
    </source>
</evidence>
<dbReference type="PANTHER" id="PTHR33054">
    <property type="entry name" value="CCHC-TYPE DOMAIN-CONTAINING PROTEIN"/>
    <property type="match status" value="1"/>
</dbReference>
<dbReference type="PANTHER" id="PTHR33054:SF12">
    <property type="entry name" value="ZINC KNUCKLE FAMILY PROTEIN"/>
    <property type="match status" value="1"/>
</dbReference>
<dbReference type="Proteomes" id="UP000824120">
    <property type="component" value="Chromosome 12"/>
</dbReference>
<proteinExistence type="predicted"/>
<dbReference type="OrthoDB" id="1306145at2759"/>
<evidence type="ECO:0000313" key="2">
    <source>
        <dbReference type="EMBL" id="KAG5570684.1"/>
    </source>
</evidence>
<name>A0A9J5W615_SOLCO</name>
<evidence type="ECO:0000256" key="1">
    <source>
        <dbReference type="SAM" id="MobiDB-lite"/>
    </source>
</evidence>